<dbReference type="RefSeq" id="WP_276649423.1">
    <property type="nucleotide sequence ID" value="NZ_JAAYSM010000338.1"/>
</dbReference>
<evidence type="ECO:0000256" key="2">
    <source>
        <dbReference type="ARBA" id="ARBA00022578"/>
    </source>
</evidence>
<dbReference type="InterPro" id="IPR002197">
    <property type="entry name" value="HTH_Fis"/>
</dbReference>
<evidence type="ECO:0000256" key="1">
    <source>
        <dbReference type="ARBA" id="ARBA00009277"/>
    </source>
</evidence>
<dbReference type="AlphaFoldDB" id="A0A7X8C517"/>
<dbReference type="GO" id="GO:0015074">
    <property type="term" value="P:DNA integration"/>
    <property type="evidence" value="ECO:0007669"/>
    <property type="project" value="InterPro"/>
</dbReference>
<proteinExistence type="inferred from homology"/>
<keyword evidence="2" id="KW-0815">Transposition</keyword>
<evidence type="ECO:0000313" key="7">
    <source>
        <dbReference type="EMBL" id="NLJ19115.1"/>
    </source>
</evidence>
<comment type="caution">
    <text evidence="7">The sequence shown here is derived from an EMBL/GenBank/DDBJ whole genome shotgun (WGS) entry which is preliminary data.</text>
</comment>
<dbReference type="InterPro" id="IPR001584">
    <property type="entry name" value="Integrase_cat-core"/>
</dbReference>
<gene>
    <name evidence="7" type="ORF">GX355_09665</name>
</gene>
<dbReference type="InterPro" id="IPR012337">
    <property type="entry name" value="RNaseH-like_sf"/>
</dbReference>
<dbReference type="Pfam" id="PF02954">
    <property type="entry name" value="HTH_8"/>
    <property type="match status" value="1"/>
</dbReference>
<dbReference type="SUPFAM" id="SSF53098">
    <property type="entry name" value="Ribonuclease H-like"/>
    <property type="match status" value="1"/>
</dbReference>
<evidence type="ECO:0000259" key="5">
    <source>
        <dbReference type="PROSITE" id="PS50531"/>
    </source>
</evidence>
<dbReference type="Proteomes" id="UP000541058">
    <property type="component" value="Unassembled WGS sequence"/>
</dbReference>
<dbReference type="SUPFAM" id="SSF46689">
    <property type="entry name" value="Homeodomain-like"/>
    <property type="match status" value="1"/>
</dbReference>
<dbReference type="InterPro" id="IPR009057">
    <property type="entry name" value="Homeodomain-like_sf"/>
</dbReference>
<dbReference type="Gene3D" id="1.10.10.60">
    <property type="entry name" value="Homeodomain-like"/>
    <property type="match status" value="1"/>
</dbReference>
<organism evidence="7 8">
    <name type="scientific">Globicatella sulfidifaciens</name>
    <dbReference type="NCBI Taxonomy" id="136093"/>
    <lineage>
        <taxon>Bacteria</taxon>
        <taxon>Bacillati</taxon>
        <taxon>Bacillota</taxon>
        <taxon>Bacilli</taxon>
        <taxon>Lactobacillales</taxon>
        <taxon>Aerococcaceae</taxon>
        <taxon>Globicatella</taxon>
    </lineage>
</organism>
<reference evidence="7 8" key="1">
    <citation type="journal article" date="2020" name="Biotechnol. Biofuels">
        <title>New insights from the biogas microbiome by comprehensive genome-resolved metagenomics of nearly 1600 species originating from multiple anaerobic digesters.</title>
        <authorList>
            <person name="Campanaro S."/>
            <person name="Treu L."/>
            <person name="Rodriguez-R L.M."/>
            <person name="Kovalovszki A."/>
            <person name="Ziels R.M."/>
            <person name="Maus I."/>
            <person name="Zhu X."/>
            <person name="Kougias P.G."/>
            <person name="Basile A."/>
            <person name="Luo G."/>
            <person name="Schluter A."/>
            <person name="Konstantinidis K.T."/>
            <person name="Angelidaki I."/>
        </authorList>
    </citation>
    <scope>NUCLEOTIDE SEQUENCE [LARGE SCALE GENOMIC DNA]</scope>
    <source>
        <strain evidence="7">AS23ysBPME_34</strain>
    </source>
</reference>
<protein>
    <submittedName>
        <fullName evidence="7">IS21 family transposase</fullName>
    </submittedName>
</protein>
<feature type="domain" description="Integrase catalytic" evidence="6">
    <location>
        <begin position="121"/>
        <end position="300"/>
    </location>
</feature>
<keyword evidence="3" id="KW-0238">DNA-binding</keyword>
<evidence type="ECO:0000313" key="8">
    <source>
        <dbReference type="Proteomes" id="UP000541058"/>
    </source>
</evidence>
<name>A0A7X8C517_9LACT</name>
<dbReference type="Gene3D" id="3.30.420.10">
    <property type="entry name" value="Ribonuclease H-like superfamily/Ribonuclease H"/>
    <property type="match status" value="1"/>
</dbReference>
<dbReference type="CDD" id="cd00569">
    <property type="entry name" value="HTH_Hin_like"/>
    <property type="match status" value="1"/>
</dbReference>
<dbReference type="InterPro" id="IPR036397">
    <property type="entry name" value="RNaseH_sf"/>
</dbReference>
<dbReference type="InterPro" id="IPR017894">
    <property type="entry name" value="HTH_IS21_transposase_type"/>
</dbReference>
<keyword evidence="4" id="KW-0233">DNA recombination</keyword>
<sequence length="524" mass="62364">MDKFEVYMKIQQLLEQGFTKTAAAKKLGISRPTLYRYLKKSPKEMAEWIDASKTRAKKLDPYKEEILSWLKAHPDMKSAQVEDWLKERHPDLKVSESTVRSYVRHLRKEYNIPKETKFRSYEAVPDPAMGEQAQVDFGETWQETPDKRKVKLYFIAFVLSNSRYKYTEFLNRPFTTRDVILAHENAFRWFEGIPHEVVYDQDSLIVVSENGGDLILTKEFEMYRQERRLKLRVCRKADPESKGRIENVIGYIKHNFASHRTFTNIDRWNEDALKWLERTGNYKVHNTTKKRPVDMFQEEKKHLRPITKELTNQYSIPVSSITRRVRPDNTILYKSNRYSVPLGTYNKQKTVYISIKDDFILIYASRNGQLIAKHKICHEKGRLIQDRQHTRDRTKGIDAFIETVAGYFDDYETAKTFLEEIRSRFPRYIRDQLQMILRQIKQADQQEVINKALAACVQKKLFCATDFVDMVQYLERQRQLRVTKRVEDRNITDKSLEIQNESIFYTTPQQRDIEEYLTLLEGER</sequence>
<accession>A0A7X8C517</accession>
<dbReference type="GO" id="GO:0043565">
    <property type="term" value="F:sequence-specific DNA binding"/>
    <property type="evidence" value="ECO:0007669"/>
    <property type="project" value="InterPro"/>
</dbReference>
<comment type="similarity">
    <text evidence="1">Belongs to the transposase IS21/IS408/IS1162 family.</text>
</comment>
<evidence type="ECO:0000259" key="6">
    <source>
        <dbReference type="PROSITE" id="PS50994"/>
    </source>
</evidence>
<dbReference type="PROSITE" id="PS50994">
    <property type="entry name" value="INTEGRASE"/>
    <property type="match status" value="1"/>
</dbReference>
<dbReference type="PROSITE" id="PS50531">
    <property type="entry name" value="HTH_IS21"/>
    <property type="match status" value="1"/>
</dbReference>
<dbReference type="PANTHER" id="PTHR35004">
    <property type="entry name" value="TRANSPOSASE RV3428C-RELATED"/>
    <property type="match status" value="1"/>
</dbReference>
<dbReference type="InterPro" id="IPR054353">
    <property type="entry name" value="IstA-like_C"/>
</dbReference>
<feature type="domain" description="HTH IS21-type" evidence="5">
    <location>
        <begin position="5"/>
        <end position="70"/>
    </location>
</feature>
<dbReference type="GO" id="GO:0032196">
    <property type="term" value="P:transposition"/>
    <property type="evidence" value="ECO:0007669"/>
    <property type="project" value="UniProtKB-KW"/>
</dbReference>
<evidence type="ECO:0000256" key="3">
    <source>
        <dbReference type="ARBA" id="ARBA00023125"/>
    </source>
</evidence>
<dbReference type="NCBIfam" id="NF033546">
    <property type="entry name" value="transpos_IS21"/>
    <property type="match status" value="1"/>
</dbReference>
<dbReference type="Pfam" id="PF22483">
    <property type="entry name" value="Mu-transpos_C_2"/>
    <property type="match status" value="1"/>
</dbReference>
<dbReference type="EMBL" id="JAAYSM010000338">
    <property type="protein sequence ID" value="NLJ19115.1"/>
    <property type="molecule type" value="Genomic_DNA"/>
</dbReference>
<dbReference type="PANTHER" id="PTHR35004:SF6">
    <property type="entry name" value="TRANSPOSASE"/>
    <property type="match status" value="1"/>
</dbReference>
<evidence type="ECO:0000256" key="4">
    <source>
        <dbReference type="ARBA" id="ARBA00023172"/>
    </source>
</evidence>
<dbReference type="GO" id="GO:0006310">
    <property type="term" value="P:DNA recombination"/>
    <property type="evidence" value="ECO:0007669"/>
    <property type="project" value="UniProtKB-KW"/>
</dbReference>